<evidence type="ECO:0000256" key="2">
    <source>
        <dbReference type="ARBA" id="ARBA00023015"/>
    </source>
</evidence>
<dbReference type="EMBL" id="JAKLMC020000055">
    <property type="protein sequence ID" value="KAK5948025.1"/>
    <property type="molecule type" value="Genomic_DNA"/>
</dbReference>
<evidence type="ECO:0000256" key="4">
    <source>
        <dbReference type="ARBA" id="ARBA00023163"/>
    </source>
</evidence>
<dbReference type="SMART" id="SM00066">
    <property type="entry name" value="GAL4"/>
    <property type="match status" value="1"/>
</dbReference>
<dbReference type="Pfam" id="PF00172">
    <property type="entry name" value="Zn_clus"/>
    <property type="match status" value="1"/>
</dbReference>
<keyword evidence="4" id="KW-0804">Transcription</keyword>
<feature type="domain" description="Zn(2)-C6 fungal-type" evidence="7">
    <location>
        <begin position="46"/>
        <end position="74"/>
    </location>
</feature>
<sequence>MSLPEHGTAPQPQTVSNGTFLPTPKQIKFISTDGQPHSKRRRINAACLTCRKRKTRCSGERPECKTCTDNAHVCAGYTEKATRKDTDKDGEEEDEFQESAPKRHKSSVAAPEPGPRPVQTSQHNGSSASMGSLRGGGRNAMDFVSPESTQTVGSGTALRHRVPFFRYFGPTAIVPGFKQMVVQLKDRNHRRSTHSISGESPASAQVADGSSVGIEVPPQDLAFYDATNPTPNPPLITHLCETFFTHLGCNYPFLQRERFMKDLEEKRVDAILVDAVCAIAARFSTDPSLSRPSDHSTPVDEKGEVKRAFKGQPYAQRAASSLVDTFGCPTIAVAQACLLLAYDEFGTDRDSGLWMFLGTSIRMSQDLGIQKLEGMQLEGRMGPTPKTVKTSLVEGKREEQQREAQQAKLTQALDVKEDQVNIDDRRASEQERIDTFWAVFFLDRAVSSGVGRPVTLRDKDIEISFPYRPNEKMISGHPHPFPIMIRIVHLYGRIADVINNIQGSSQVNPDGLKQLTAMEKDLTGIYQRMSPKLHFNATNFQHYVKAEQGTNFILLHFWFHTSIILLHQPTLLYSLDTKVQQLFPDSRELSISSAKTIADILAFAELIDVKSFIGNPFTSQPMYVAACAFLAEARAHASQPPSRQHSPPDRKIGPDVKPDLLRFQEMKSVMDSKAAAKHSLLATAANQNYQRCYKALKMLDSYWAGCRYILVALDQKAKGLMDPILFTQEDIDGEMPSIEPSFTQPGWRRSSHGPSPADRRTSIAWSPRMDWSQAIGWSLTGTTNSPAPNLSFLYPNPTSEGESNGQMHIQAKQQQPHPGHQPAIGTEVPPFGTNGTNMMPPPRNRMGGLPYDPVSAADADLLLGLHSPYSLGSQGLPQTQQAPTSSFNYTTGQPVLQPQQSQQYFSPSDATNTPGFSDMLIESQDIDMSHQFQGDSFSNLNFPGGDMIWLEYLPPDVLSYFSQNGDPSQMVMPSGPGPPPGSS</sequence>
<feature type="compositionally biased region" description="Polar residues" evidence="6">
    <location>
        <begin position="796"/>
        <end position="816"/>
    </location>
</feature>
<dbReference type="CDD" id="cd00067">
    <property type="entry name" value="GAL4"/>
    <property type="match status" value="1"/>
</dbReference>
<dbReference type="AlphaFoldDB" id="A0AAN8E921"/>
<gene>
    <name evidence="8" type="ORF">OHC33_010953</name>
</gene>
<keyword evidence="9" id="KW-1185">Reference proteome</keyword>
<feature type="region of interest" description="Disordered" evidence="6">
    <location>
        <begin position="788"/>
        <end position="840"/>
    </location>
</feature>
<dbReference type="InterPro" id="IPR001138">
    <property type="entry name" value="Zn2Cys6_DnaBD"/>
</dbReference>
<dbReference type="SUPFAM" id="SSF57701">
    <property type="entry name" value="Zn2/Cys6 DNA-binding domain"/>
    <property type="match status" value="1"/>
</dbReference>
<keyword evidence="2" id="KW-0805">Transcription regulation</keyword>
<protein>
    <recommendedName>
        <fullName evidence="7">Zn(2)-C6 fungal-type domain-containing protein</fullName>
    </recommendedName>
</protein>
<dbReference type="GO" id="GO:0000981">
    <property type="term" value="F:DNA-binding transcription factor activity, RNA polymerase II-specific"/>
    <property type="evidence" value="ECO:0007669"/>
    <property type="project" value="InterPro"/>
</dbReference>
<evidence type="ECO:0000313" key="9">
    <source>
        <dbReference type="Proteomes" id="UP001316803"/>
    </source>
</evidence>
<evidence type="ECO:0000256" key="1">
    <source>
        <dbReference type="ARBA" id="ARBA00022723"/>
    </source>
</evidence>
<feature type="region of interest" description="Disordered" evidence="6">
    <location>
        <begin position="82"/>
        <end position="154"/>
    </location>
</feature>
<comment type="caution">
    <text evidence="8">The sequence shown here is derived from an EMBL/GenBank/DDBJ whole genome shotgun (WGS) entry which is preliminary data.</text>
</comment>
<dbReference type="GO" id="GO:0008270">
    <property type="term" value="F:zinc ion binding"/>
    <property type="evidence" value="ECO:0007669"/>
    <property type="project" value="InterPro"/>
</dbReference>
<dbReference type="SMART" id="SM00906">
    <property type="entry name" value="Fungal_trans"/>
    <property type="match status" value="1"/>
</dbReference>
<name>A0AAN8E921_9EURO</name>
<feature type="compositionally biased region" description="Polar residues" evidence="6">
    <location>
        <begin position="118"/>
        <end position="130"/>
    </location>
</feature>
<feature type="compositionally biased region" description="Polar residues" evidence="6">
    <location>
        <begin position="10"/>
        <end position="20"/>
    </location>
</feature>
<accession>A0AAN8E921</accession>
<dbReference type="GO" id="GO:0003677">
    <property type="term" value="F:DNA binding"/>
    <property type="evidence" value="ECO:0007669"/>
    <property type="project" value="UniProtKB-KW"/>
</dbReference>
<dbReference type="PANTHER" id="PTHR47783:SF1">
    <property type="entry name" value="ZN(II)2CYS6 TRANSCRIPTION FACTOR (EUROFUNG)"/>
    <property type="match status" value="1"/>
</dbReference>
<proteinExistence type="predicted"/>
<keyword evidence="5" id="KW-0539">Nucleus</keyword>
<dbReference type="PROSITE" id="PS50048">
    <property type="entry name" value="ZN2_CY6_FUNGAL_2"/>
    <property type="match status" value="1"/>
</dbReference>
<dbReference type="CDD" id="cd12148">
    <property type="entry name" value="fungal_TF_MHR"/>
    <property type="match status" value="1"/>
</dbReference>
<dbReference type="InterPro" id="IPR007219">
    <property type="entry name" value="XnlR_reg_dom"/>
</dbReference>
<organism evidence="8 9">
    <name type="scientific">Knufia fluminis</name>
    <dbReference type="NCBI Taxonomy" id="191047"/>
    <lineage>
        <taxon>Eukaryota</taxon>
        <taxon>Fungi</taxon>
        <taxon>Dikarya</taxon>
        <taxon>Ascomycota</taxon>
        <taxon>Pezizomycotina</taxon>
        <taxon>Eurotiomycetes</taxon>
        <taxon>Chaetothyriomycetidae</taxon>
        <taxon>Chaetothyriales</taxon>
        <taxon>Trichomeriaceae</taxon>
        <taxon>Knufia</taxon>
    </lineage>
</organism>
<evidence type="ECO:0000256" key="6">
    <source>
        <dbReference type="SAM" id="MobiDB-lite"/>
    </source>
</evidence>
<feature type="region of interest" description="Disordered" evidence="6">
    <location>
        <begin position="1"/>
        <end position="22"/>
    </location>
</feature>
<dbReference type="Proteomes" id="UP001316803">
    <property type="component" value="Unassembled WGS sequence"/>
</dbReference>
<feature type="region of interest" description="Disordered" evidence="6">
    <location>
        <begin position="964"/>
        <end position="983"/>
    </location>
</feature>
<feature type="region of interest" description="Disordered" evidence="6">
    <location>
        <begin position="735"/>
        <end position="761"/>
    </location>
</feature>
<dbReference type="Pfam" id="PF04082">
    <property type="entry name" value="Fungal_trans"/>
    <property type="match status" value="1"/>
</dbReference>
<evidence type="ECO:0000256" key="5">
    <source>
        <dbReference type="ARBA" id="ARBA00023242"/>
    </source>
</evidence>
<reference evidence="8 9" key="1">
    <citation type="submission" date="2022-12" db="EMBL/GenBank/DDBJ databases">
        <title>Genomic features and morphological characterization of a novel Knufia sp. strain isolated from spacecraft assembly facility.</title>
        <authorList>
            <person name="Teixeira M."/>
            <person name="Chander A.M."/>
            <person name="Stajich J.E."/>
            <person name="Venkateswaran K."/>
        </authorList>
    </citation>
    <scope>NUCLEOTIDE SEQUENCE [LARGE SCALE GENOMIC DNA]</scope>
    <source>
        <strain evidence="8 9">FJI-L2-BK-P2</strain>
    </source>
</reference>
<keyword evidence="1" id="KW-0479">Metal-binding</keyword>
<keyword evidence="3" id="KW-0238">DNA-binding</keyword>
<evidence type="ECO:0000256" key="3">
    <source>
        <dbReference type="ARBA" id="ARBA00023125"/>
    </source>
</evidence>
<feature type="compositionally biased region" description="Acidic residues" evidence="6">
    <location>
        <begin position="88"/>
        <end position="97"/>
    </location>
</feature>
<dbReference type="PANTHER" id="PTHR47783">
    <property type="entry name" value="ZN(II)2CYS6 TRANSCRIPTION FACTOR (EUROFUNG)-RELATED"/>
    <property type="match status" value="1"/>
</dbReference>
<evidence type="ECO:0000259" key="7">
    <source>
        <dbReference type="PROSITE" id="PS50048"/>
    </source>
</evidence>
<dbReference type="InterPro" id="IPR036864">
    <property type="entry name" value="Zn2-C6_fun-type_DNA-bd_sf"/>
</dbReference>
<evidence type="ECO:0000313" key="8">
    <source>
        <dbReference type="EMBL" id="KAK5948025.1"/>
    </source>
</evidence>
<dbReference type="Gene3D" id="4.10.240.10">
    <property type="entry name" value="Zn(2)-C6 fungal-type DNA-binding domain"/>
    <property type="match status" value="1"/>
</dbReference>
<dbReference type="PROSITE" id="PS00463">
    <property type="entry name" value="ZN2_CY6_FUNGAL_1"/>
    <property type="match status" value="1"/>
</dbReference>
<dbReference type="GO" id="GO:0006351">
    <property type="term" value="P:DNA-templated transcription"/>
    <property type="evidence" value="ECO:0007669"/>
    <property type="project" value="InterPro"/>
</dbReference>